<reference evidence="7" key="1">
    <citation type="submission" date="2022-10" db="EMBL/GenBank/DDBJ databases">
        <title>Genome assembly of Pristionchus species.</title>
        <authorList>
            <person name="Yoshida K."/>
            <person name="Sommer R.J."/>
        </authorList>
    </citation>
    <scope>NUCLEOTIDE SEQUENCE [LARGE SCALE GENOMIC DNA]</scope>
    <source>
        <strain evidence="7">RS5460</strain>
    </source>
</reference>
<evidence type="ECO:0000313" key="7">
    <source>
        <dbReference type="Proteomes" id="UP001328107"/>
    </source>
</evidence>
<dbReference type="InterPro" id="IPR029058">
    <property type="entry name" value="AB_hydrolase_fold"/>
</dbReference>
<protein>
    <recommendedName>
        <fullName evidence="8">Peptidase</fullName>
    </recommendedName>
</protein>
<gene>
    <name evidence="6" type="ORF">PMAYCL1PPCAC_20201</name>
</gene>
<feature type="non-terminal residue" evidence="6">
    <location>
        <position position="346"/>
    </location>
</feature>
<dbReference type="EMBL" id="BTRK01000004">
    <property type="protein sequence ID" value="GMR50006.1"/>
    <property type="molecule type" value="Genomic_DNA"/>
</dbReference>
<evidence type="ECO:0000256" key="5">
    <source>
        <dbReference type="ARBA" id="ARBA00023180"/>
    </source>
</evidence>
<feature type="non-terminal residue" evidence="6">
    <location>
        <position position="1"/>
    </location>
</feature>
<dbReference type="GO" id="GO:0070008">
    <property type="term" value="F:serine-type exopeptidase activity"/>
    <property type="evidence" value="ECO:0007669"/>
    <property type="project" value="InterPro"/>
</dbReference>
<keyword evidence="4" id="KW-0378">Hydrolase</keyword>
<evidence type="ECO:0000256" key="4">
    <source>
        <dbReference type="ARBA" id="ARBA00022801"/>
    </source>
</evidence>
<evidence type="ECO:0008006" key="8">
    <source>
        <dbReference type="Google" id="ProtNLM"/>
    </source>
</evidence>
<name>A0AAN5CSU0_9BILA</name>
<dbReference type="InterPro" id="IPR008758">
    <property type="entry name" value="Peptidase_S28"/>
</dbReference>
<dbReference type="GO" id="GO:0008239">
    <property type="term" value="F:dipeptidyl-peptidase activity"/>
    <property type="evidence" value="ECO:0007669"/>
    <property type="project" value="TreeGrafter"/>
</dbReference>
<keyword evidence="7" id="KW-1185">Reference proteome</keyword>
<dbReference type="Pfam" id="PF05577">
    <property type="entry name" value="Peptidase_S28"/>
    <property type="match status" value="2"/>
</dbReference>
<dbReference type="PANTHER" id="PTHR11010:SF117">
    <property type="entry name" value="SERINE PROTEASE 16"/>
    <property type="match status" value="1"/>
</dbReference>
<accession>A0AAN5CSU0</accession>
<dbReference type="AlphaFoldDB" id="A0AAN5CSU0"/>
<dbReference type="SUPFAM" id="SSF53474">
    <property type="entry name" value="alpha/beta-Hydrolases"/>
    <property type="match status" value="1"/>
</dbReference>
<keyword evidence="2" id="KW-0645">Protease</keyword>
<evidence type="ECO:0000256" key="1">
    <source>
        <dbReference type="ARBA" id="ARBA00011079"/>
    </source>
</evidence>
<keyword evidence="5" id="KW-0325">Glycoprotein</keyword>
<dbReference type="GO" id="GO:0006508">
    <property type="term" value="P:proteolysis"/>
    <property type="evidence" value="ECO:0007669"/>
    <property type="project" value="UniProtKB-KW"/>
</dbReference>
<organism evidence="6 7">
    <name type="scientific">Pristionchus mayeri</name>
    <dbReference type="NCBI Taxonomy" id="1317129"/>
    <lineage>
        <taxon>Eukaryota</taxon>
        <taxon>Metazoa</taxon>
        <taxon>Ecdysozoa</taxon>
        <taxon>Nematoda</taxon>
        <taxon>Chromadorea</taxon>
        <taxon>Rhabditida</taxon>
        <taxon>Rhabditina</taxon>
        <taxon>Diplogasteromorpha</taxon>
        <taxon>Diplogasteroidea</taxon>
        <taxon>Neodiplogasteridae</taxon>
        <taxon>Pristionchus</taxon>
    </lineage>
</organism>
<sequence length="346" mass="38954">GQRDYYTGTNILFSHGTVDPWTYLTKQLSTEQHWSVVTVEVAGGTHCSDLHDVCDSSGNCSDERQRVQILTQENIDQWLNGPFPVPDSITITDNVGQRPVWYDRVVAAPLSIQQNQPDDVVKSRARRSVGTKTSEKKSVFGCGSGWNQFTGKSTMDRVPRPVKDDMSANVQTDTVDQPWNHFDTTDNRMFQQRFFQNDMYTAVAADGIKYKSAPNFLMIGGDGTESETWVTNEDLAWMKYAKNVSANVYFLEHRYYAASKLGTNDLQYLTSAQMLYDVARFISIVNRDRNQTGPWITFGGAYAGSLAAWSREWFPELILGAVGSSATVLAKTDFHEYLQVVESVLR</sequence>
<dbReference type="PANTHER" id="PTHR11010">
    <property type="entry name" value="PROTEASE S28 PRO-X CARBOXYPEPTIDASE-RELATED"/>
    <property type="match status" value="1"/>
</dbReference>
<comment type="caution">
    <text evidence="6">The sequence shown here is derived from an EMBL/GenBank/DDBJ whole genome shotgun (WGS) entry which is preliminary data.</text>
</comment>
<evidence type="ECO:0000256" key="2">
    <source>
        <dbReference type="ARBA" id="ARBA00022670"/>
    </source>
</evidence>
<comment type="similarity">
    <text evidence="1">Belongs to the peptidase S28 family.</text>
</comment>
<evidence type="ECO:0000313" key="6">
    <source>
        <dbReference type="EMBL" id="GMR50006.1"/>
    </source>
</evidence>
<keyword evidence="3" id="KW-0732">Signal</keyword>
<dbReference type="Gene3D" id="3.40.50.1820">
    <property type="entry name" value="alpha/beta hydrolase"/>
    <property type="match status" value="2"/>
</dbReference>
<proteinExistence type="inferred from homology"/>
<dbReference type="Proteomes" id="UP001328107">
    <property type="component" value="Unassembled WGS sequence"/>
</dbReference>
<evidence type="ECO:0000256" key="3">
    <source>
        <dbReference type="ARBA" id="ARBA00022729"/>
    </source>
</evidence>